<evidence type="ECO:0008006" key="4">
    <source>
        <dbReference type="Google" id="ProtNLM"/>
    </source>
</evidence>
<dbReference type="EMBL" id="CAVNYO010000413">
    <property type="protein sequence ID" value="CAK5276812.1"/>
    <property type="molecule type" value="Genomic_DNA"/>
</dbReference>
<dbReference type="AlphaFoldDB" id="A0AAD2HMQ3"/>
<protein>
    <recommendedName>
        <fullName evidence="4">C2H2-type domain-containing protein</fullName>
    </recommendedName>
</protein>
<comment type="caution">
    <text evidence="2">The sequence shown here is derived from an EMBL/GenBank/DDBJ whole genome shotgun (WGS) entry which is preliminary data.</text>
</comment>
<evidence type="ECO:0000256" key="1">
    <source>
        <dbReference type="SAM" id="MobiDB-lite"/>
    </source>
</evidence>
<feature type="region of interest" description="Disordered" evidence="1">
    <location>
        <begin position="43"/>
        <end position="155"/>
    </location>
</feature>
<name>A0AAD2HMQ3_9AGAR</name>
<dbReference type="Proteomes" id="UP001295794">
    <property type="component" value="Unassembled WGS sequence"/>
</dbReference>
<proteinExistence type="predicted"/>
<feature type="compositionally biased region" description="Polar residues" evidence="1">
    <location>
        <begin position="144"/>
        <end position="153"/>
    </location>
</feature>
<evidence type="ECO:0000313" key="2">
    <source>
        <dbReference type="EMBL" id="CAK5276812.1"/>
    </source>
</evidence>
<accession>A0AAD2HMQ3</accession>
<feature type="region of interest" description="Disordered" evidence="1">
    <location>
        <begin position="355"/>
        <end position="375"/>
    </location>
</feature>
<keyword evidence="3" id="KW-1185">Reference proteome</keyword>
<feature type="region of interest" description="Disordered" evidence="1">
    <location>
        <begin position="169"/>
        <end position="208"/>
    </location>
</feature>
<gene>
    <name evidence="2" type="ORF">MYCIT1_LOCUS25377</name>
</gene>
<feature type="region of interest" description="Disordered" evidence="1">
    <location>
        <begin position="261"/>
        <end position="280"/>
    </location>
</feature>
<reference evidence="2" key="1">
    <citation type="submission" date="2023-11" db="EMBL/GenBank/DDBJ databases">
        <authorList>
            <person name="De Vega J J."/>
            <person name="De Vega J J."/>
        </authorList>
    </citation>
    <scope>NUCLEOTIDE SEQUENCE</scope>
</reference>
<organism evidence="2 3">
    <name type="scientific">Mycena citricolor</name>
    <dbReference type="NCBI Taxonomy" id="2018698"/>
    <lineage>
        <taxon>Eukaryota</taxon>
        <taxon>Fungi</taxon>
        <taxon>Dikarya</taxon>
        <taxon>Basidiomycota</taxon>
        <taxon>Agaricomycotina</taxon>
        <taxon>Agaricomycetes</taxon>
        <taxon>Agaricomycetidae</taxon>
        <taxon>Agaricales</taxon>
        <taxon>Marasmiineae</taxon>
        <taxon>Mycenaceae</taxon>
        <taxon>Mycena</taxon>
    </lineage>
</organism>
<feature type="compositionally biased region" description="Polar residues" evidence="1">
    <location>
        <begin position="124"/>
        <end position="136"/>
    </location>
</feature>
<feature type="compositionally biased region" description="Low complexity" evidence="1">
    <location>
        <begin position="56"/>
        <end position="67"/>
    </location>
</feature>
<sequence>MDEDVDITPPPEISLLDAEPDPDHAPSSATFCDNLCAAIEAEKDATQEQEATLSDTPATPLRTAAALSSNLDPPQTPEEGSPERSAAAPGTLPPRSPLLSTQPSTPRHRVVSAGTADSSPLRGTENTPPSDSQTPSPAKRGRVSGTSQYQESPLSRKACCAELAGECVDEDTLSDEEQKKEPVTIDCGSVEVDGLATHPLGTDMGSATDVAEEPDAQSVSFDPSALGVICAYDEDFVTHIAPPEHDSESLLPSSSASPLQSLFGSSCEGSPQALSAPATANDGEALEDELEVLDALEVSSASDSSSSASIACNGREEEEESGTSLLAIVAELALWSASAVSAFFTRKGVADPNLAVDDGDVEESERGGHGGDGDELPAMNNDEALALVDAFCAALLNEMPRTGSVSDVLAWWDEQTAELAQIVGYEPPPIIADEEICFLDSANAIPLINDSADSAELWAALCSSEFMSENAVVPAQGEISGFDFDWEQADFSGNAPWDANGSCDNIVDWIETPWGDESAFWGWKEDTGETAVGVENRIWDENSAWASELSDGSGFFGDCSTIYSVPDFLDPGPPVDGARFLPMSIDGVFDLPGPSEPSFAGLADDVSRGPTLLHASGPRLRSWNLPLRPVVTANTKSRFINTRGAYMGPTIAEETRLLDHARDHLGLAVPSCPWPASARMSDAHRVVEEARPGRPMCVCEWNECGEIISSFDSEHLSAHLREAHDTDSARKGICYWTGCRGRRVTRMLNHYRKVHMRAEEVQCVSCGEMFLDASQLRAHLAVVSKSKRNLIRLLGGLDRAPSG</sequence>
<evidence type="ECO:0000313" key="3">
    <source>
        <dbReference type="Proteomes" id="UP001295794"/>
    </source>
</evidence>
<feature type="region of interest" description="Disordered" evidence="1">
    <location>
        <begin position="1"/>
        <end position="29"/>
    </location>
</feature>
<dbReference type="Gene3D" id="3.30.160.60">
    <property type="entry name" value="Classic Zinc Finger"/>
    <property type="match status" value="1"/>
</dbReference>